<dbReference type="InterPro" id="IPR006076">
    <property type="entry name" value="FAD-dep_OxRdtase"/>
</dbReference>
<dbReference type="AlphaFoldDB" id="A0A850C5J0"/>
<accession>A0A850C5J0</accession>
<reference evidence="2 3" key="1">
    <citation type="submission" date="2020-05" db="EMBL/GenBank/DDBJ databases">
        <title>DNA-SIP metagenomic assembled genomes.</title>
        <authorList>
            <person name="Yu J."/>
        </authorList>
    </citation>
    <scope>NUCLEOTIDE SEQUENCE [LARGE SCALE GENOMIC DNA]</scope>
    <source>
        <strain evidence="2">Bin5.27</strain>
    </source>
</reference>
<dbReference type="EMBL" id="JABFXE010000222">
    <property type="protein sequence ID" value="NUQ87851.1"/>
    <property type="molecule type" value="Genomic_DNA"/>
</dbReference>
<protein>
    <submittedName>
        <fullName evidence="2">FAD-binding oxidoreductase</fullName>
    </submittedName>
</protein>
<dbReference type="Pfam" id="PF01266">
    <property type="entry name" value="DAO"/>
    <property type="match status" value="1"/>
</dbReference>
<dbReference type="PANTHER" id="PTHR13847:SF274">
    <property type="entry name" value="RIESKE 2FE-2S IRON-SULFUR PROTEIN YHFW-RELATED"/>
    <property type="match status" value="1"/>
</dbReference>
<evidence type="ECO:0000259" key="1">
    <source>
        <dbReference type="Pfam" id="PF01266"/>
    </source>
</evidence>
<dbReference type="SUPFAM" id="SSF51905">
    <property type="entry name" value="FAD/NAD(P)-binding domain"/>
    <property type="match status" value="1"/>
</dbReference>
<feature type="domain" description="FAD dependent oxidoreductase" evidence="1">
    <location>
        <begin position="24"/>
        <end position="76"/>
    </location>
</feature>
<comment type="caution">
    <text evidence="2">The sequence shown here is derived from an EMBL/GenBank/DDBJ whole genome shotgun (WGS) entry which is preliminary data.</text>
</comment>
<evidence type="ECO:0000313" key="2">
    <source>
        <dbReference type="EMBL" id="NUQ87851.1"/>
    </source>
</evidence>
<organism evidence="2 3">
    <name type="scientific">Glycomyces artemisiae</name>
    <dbReference type="NCBI Taxonomy" id="1076443"/>
    <lineage>
        <taxon>Bacteria</taxon>
        <taxon>Bacillati</taxon>
        <taxon>Actinomycetota</taxon>
        <taxon>Actinomycetes</taxon>
        <taxon>Glycomycetales</taxon>
        <taxon>Glycomycetaceae</taxon>
        <taxon>Glycomyces</taxon>
    </lineage>
</organism>
<dbReference type="Proteomes" id="UP000574690">
    <property type="component" value="Unassembled WGS sequence"/>
</dbReference>
<dbReference type="PANTHER" id="PTHR13847">
    <property type="entry name" value="SARCOSINE DEHYDROGENASE-RELATED"/>
    <property type="match status" value="1"/>
</dbReference>
<dbReference type="GO" id="GO:0005737">
    <property type="term" value="C:cytoplasm"/>
    <property type="evidence" value="ECO:0007669"/>
    <property type="project" value="TreeGrafter"/>
</dbReference>
<evidence type="ECO:0000313" key="3">
    <source>
        <dbReference type="Proteomes" id="UP000574690"/>
    </source>
</evidence>
<feature type="non-terminal residue" evidence="2">
    <location>
        <position position="96"/>
    </location>
</feature>
<dbReference type="Gene3D" id="3.50.50.60">
    <property type="entry name" value="FAD/NAD(P)-binding domain"/>
    <property type="match status" value="1"/>
</dbReference>
<sequence>MASYWMASAPGPARPVLQEDAEADVAVVGGGIAGLCTARELALAGRSVVLVEADRVAAGVTGHTTAKLSAQHGLVYAHLSDVFGADAARDYATAQT</sequence>
<proteinExistence type="predicted"/>
<name>A0A850C5J0_9ACTN</name>
<dbReference type="InterPro" id="IPR036188">
    <property type="entry name" value="FAD/NAD-bd_sf"/>
</dbReference>
<gene>
    <name evidence="2" type="ORF">HOQ43_05255</name>
</gene>